<organism evidence="2 3">
    <name type="scientific">Peteryoungia aggregata LMG 23059</name>
    <dbReference type="NCBI Taxonomy" id="1368425"/>
    <lineage>
        <taxon>Bacteria</taxon>
        <taxon>Pseudomonadati</taxon>
        <taxon>Pseudomonadota</taxon>
        <taxon>Alphaproteobacteria</taxon>
        <taxon>Hyphomicrobiales</taxon>
        <taxon>Rhizobiaceae</taxon>
        <taxon>Peteryoungia</taxon>
    </lineage>
</organism>
<dbReference type="CDD" id="cd04301">
    <property type="entry name" value="NAT_SF"/>
    <property type="match status" value="1"/>
</dbReference>
<dbReference type="PANTHER" id="PTHR43617">
    <property type="entry name" value="L-AMINO ACID N-ACETYLTRANSFERASE"/>
    <property type="match status" value="1"/>
</dbReference>
<dbReference type="RefSeq" id="WP_307368089.1">
    <property type="nucleotide sequence ID" value="NZ_JAUSUW010000001.1"/>
</dbReference>
<dbReference type="Gene3D" id="3.40.630.30">
    <property type="match status" value="1"/>
</dbReference>
<dbReference type="InterPro" id="IPR016181">
    <property type="entry name" value="Acyl_CoA_acyltransferase"/>
</dbReference>
<proteinExistence type="predicted"/>
<dbReference type="EMBL" id="JAUSUW010000001">
    <property type="protein sequence ID" value="MDQ0419148.1"/>
    <property type="molecule type" value="Genomic_DNA"/>
</dbReference>
<dbReference type="InterPro" id="IPR000182">
    <property type="entry name" value="GNAT_dom"/>
</dbReference>
<evidence type="ECO:0000313" key="2">
    <source>
        <dbReference type="EMBL" id="MDQ0419148.1"/>
    </source>
</evidence>
<name>A0ABU0G1D8_9HYPH</name>
<dbReference type="Pfam" id="PF13508">
    <property type="entry name" value="Acetyltransf_7"/>
    <property type="match status" value="1"/>
</dbReference>
<evidence type="ECO:0000313" key="3">
    <source>
        <dbReference type="Proteomes" id="UP001238496"/>
    </source>
</evidence>
<dbReference type="PANTHER" id="PTHR43617:SF2">
    <property type="entry name" value="UPF0039 PROTEIN SLL0451"/>
    <property type="match status" value="1"/>
</dbReference>
<gene>
    <name evidence="2" type="ORF">J2045_000158</name>
</gene>
<keyword evidence="3" id="KW-1185">Reference proteome</keyword>
<feature type="domain" description="N-acetyltransferase" evidence="1">
    <location>
        <begin position="18"/>
        <end position="170"/>
    </location>
</feature>
<reference evidence="2 3" key="1">
    <citation type="submission" date="2023-07" db="EMBL/GenBank/DDBJ databases">
        <title>Genomic Encyclopedia of Type Strains, Phase IV (KMG-IV): sequencing the most valuable type-strain genomes for metagenomic binning, comparative biology and taxonomic classification.</title>
        <authorList>
            <person name="Goeker M."/>
        </authorList>
    </citation>
    <scope>NUCLEOTIDE SEQUENCE [LARGE SCALE GENOMIC DNA]</scope>
    <source>
        <strain evidence="2 3">DSM 1111</strain>
    </source>
</reference>
<dbReference type="Proteomes" id="UP001238496">
    <property type="component" value="Unassembled WGS sequence"/>
</dbReference>
<protein>
    <submittedName>
        <fullName evidence="2">N-acetyltransferase YhbS</fullName>
    </submittedName>
</protein>
<sequence>MAAVLTSMRALFAPAPAFVIDHETPADVVSREALLDRAMGKDRRKKSSEKIRRGRIPAQGLAFVARDRAGHVIGTVRLWNVEAGVSREGKPVEALLLGPLAVDSAHEGKGIGGALMRAALTEAKTRGHGAVLLVGDAAYYERFGFFADKTQHLVMPGPFARDRFLALELVSGWLEGAAGMVVASGSKLSQPAASRRAA</sequence>
<dbReference type="SUPFAM" id="SSF55729">
    <property type="entry name" value="Acyl-CoA N-acyltransferases (Nat)"/>
    <property type="match status" value="1"/>
</dbReference>
<evidence type="ECO:0000259" key="1">
    <source>
        <dbReference type="PROSITE" id="PS51186"/>
    </source>
</evidence>
<comment type="caution">
    <text evidence="2">The sequence shown here is derived from an EMBL/GenBank/DDBJ whole genome shotgun (WGS) entry which is preliminary data.</text>
</comment>
<accession>A0ABU0G1D8</accession>
<dbReference type="PROSITE" id="PS51186">
    <property type="entry name" value="GNAT"/>
    <property type="match status" value="1"/>
</dbReference>
<dbReference type="InterPro" id="IPR050276">
    <property type="entry name" value="MshD_Acetyltransferase"/>
</dbReference>